<dbReference type="CDD" id="cd00093">
    <property type="entry name" value="HTH_XRE"/>
    <property type="match status" value="1"/>
</dbReference>
<evidence type="ECO:0000259" key="2">
    <source>
        <dbReference type="PROSITE" id="PS50943"/>
    </source>
</evidence>
<reference evidence="3 4" key="1">
    <citation type="submission" date="2019-08" db="EMBL/GenBank/DDBJ databases">
        <title>Bradymonadales sp. TMQ4.</title>
        <authorList>
            <person name="Liang Q."/>
        </authorList>
    </citation>
    <scope>NUCLEOTIDE SEQUENCE [LARGE SCALE GENOMIC DNA]</scope>
    <source>
        <strain evidence="3 4">TMQ4</strain>
    </source>
</reference>
<dbReference type="InterPro" id="IPR001387">
    <property type="entry name" value="Cro/C1-type_HTH"/>
</dbReference>
<organism evidence="3 4">
    <name type="scientific">Lujinxingia vulgaris</name>
    <dbReference type="NCBI Taxonomy" id="2600176"/>
    <lineage>
        <taxon>Bacteria</taxon>
        <taxon>Deltaproteobacteria</taxon>
        <taxon>Bradymonadales</taxon>
        <taxon>Lujinxingiaceae</taxon>
        <taxon>Lujinxingia</taxon>
    </lineage>
</organism>
<dbReference type="GO" id="GO:0003677">
    <property type="term" value="F:DNA binding"/>
    <property type="evidence" value="ECO:0007669"/>
    <property type="project" value="InterPro"/>
</dbReference>
<evidence type="ECO:0000313" key="4">
    <source>
        <dbReference type="Proteomes" id="UP000321412"/>
    </source>
</evidence>
<comment type="caution">
    <text evidence="3">The sequence shown here is derived from an EMBL/GenBank/DDBJ whole genome shotgun (WGS) entry which is preliminary data.</text>
</comment>
<gene>
    <name evidence="3" type="ORF">FRC98_18790</name>
</gene>
<dbReference type="InterPro" id="IPR010359">
    <property type="entry name" value="IrrE_HExxH"/>
</dbReference>
<dbReference type="Pfam" id="PF01381">
    <property type="entry name" value="HTH_3"/>
    <property type="match status" value="1"/>
</dbReference>
<keyword evidence="4" id="KW-1185">Reference proteome</keyword>
<dbReference type="PROSITE" id="PS50943">
    <property type="entry name" value="HTH_CROC1"/>
    <property type="match status" value="1"/>
</dbReference>
<dbReference type="Proteomes" id="UP000321412">
    <property type="component" value="Unassembled WGS sequence"/>
</dbReference>
<comment type="similarity">
    <text evidence="1">Belongs to the short-chain fatty acyl-CoA assimilation regulator (ScfR) family.</text>
</comment>
<dbReference type="OrthoDB" id="9794834at2"/>
<accession>A0A5C6X8D4</accession>
<name>A0A5C6X8D4_9DELT</name>
<dbReference type="SUPFAM" id="SSF47413">
    <property type="entry name" value="lambda repressor-like DNA-binding domains"/>
    <property type="match status" value="1"/>
</dbReference>
<dbReference type="Gene3D" id="1.10.260.40">
    <property type="entry name" value="lambda repressor-like DNA-binding domains"/>
    <property type="match status" value="1"/>
</dbReference>
<protein>
    <submittedName>
        <fullName evidence="3">ImmA/IrrE family metallo-endopeptidase</fullName>
    </submittedName>
</protein>
<dbReference type="AlphaFoldDB" id="A0A5C6X8D4"/>
<dbReference type="EMBL" id="VOSM01000014">
    <property type="protein sequence ID" value="TXD34243.1"/>
    <property type="molecule type" value="Genomic_DNA"/>
</dbReference>
<dbReference type="PANTHER" id="PTHR43236">
    <property type="entry name" value="ANTITOXIN HIGA1"/>
    <property type="match status" value="1"/>
</dbReference>
<proteinExistence type="inferred from homology"/>
<evidence type="ECO:0000256" key="1">
    <source>
        <dbReference type="ARBA" id="ARBA00007227"/>
    </source>
</evidence>
<sequence length="352" mass="38989">MMTRLHSDKLRLARWLRTTTQAELSASSGVSQAKISKIENGLESGDDDIADAIESALNLAPGFLRATGTRSSLPEHFYRKRASILVREQRWIEAVVVLARQGIAALCESVSIEPSFPTPRIPCNLNTINPASDVARDVRRLLMIPEGPIRSLVDVIESTGTIIIPIYGAPSTFDAMASPAVTGSPWDLIFFNPEMPGDRIRFTLAHEFGHLIMHRGQSENCEEEADDFASEFLLPAANLRPLLRGLDLDRALQLKQIWGSSIGALVYKANALGCISSNRYRSLQVMISQRGWRKDEPGHVPAPQPGLFHEIINIHLNNLNYSIGDIGHLFGVSGREFQDQYFPQSLGLRIVK</sequence>
<dbReference type="SMART" id="SM00530">
    <property type="entry name" value="HTH_XRE"/>
    <property type="match status" value="1"/>
</dbReference>
<dbReference type="PANTHER" id="PTHR43236:SF1">
    <property type="entry name" value="BLL7220 PROTEIN"/>
    <property type="match status" value="1"/>
</dbReference>
<evidence type="ECO:0000313" key="3">
    <source>
        <dbReference type="EMBL" id="TXD34243.1"/>
    </source>
</evidence>
<dbReference type="InterPro" id="IPR010982">
    <property type="entry name" value="Lambda_DNA-bd_dom_sf"/>
</dbReference>
<dbReference type="Pfam" id="PF06114">
    <property type="entry name" value="Peptidase_M78"/>
    <property type="match status" value="1"/>
</dbReference>
<dbReference type="InterPro" id="IPR052345">
    <property type="entry name" value="Rad_response_metalloprotease"/>
</dbReference>
<dbReference type="Gene3D" id="1.10.10.2910">
    <property type="match status" value="1"/>
</dbReference>
<feature type="domain" description="HTH cro/C1-type" evidence="2">
    <location>
        <begin position="20"/>
        <end position="64"/>
    </location>
</feature>